<proteinExistence type="predicted"/>
<dbReference type="RefSeq" id="WP_117330664.1">
    <property type="nucleotide sequence ID" value="NZ_QUWK01000008.1"/>
</dbReference>
<gene>
    <name evidence="1" type="ORF">DYP60_08960</name>
</gene>
<evidence type="ECO:0000313" key="2">
    <source>
        <dbReference type="Proteomes" id="UP000264002"/>
    </source>
</evidence>
<reference evidence="2" key="1">
    <citation type="submission" date="2018-08" db="EMBL/GenBank/DDBJ databases">
        <authorList>
            <person name="Grouzdev D.S."/>
            <person name="Krutkina M.S."/>
        </authorList>
    </citation>
    <scope>NUCLEOTIDE SEQUENCE [LARGE SCALE GENOMIC DNA]</scope>
    <source>
        <strain evidence="2">4-11</strain>
    </source>
</reference>
<dbReference type="EMBL" id="QUWK01000008">
    <property type="protein sequence ID" value="RFU94630.1"/>
    <property type="molecule type" value="Genomic_DNA"/>
</dbReference>
<dbReference type="Proteomes" id="UP000264002">
    <property type="component" value="Unassembled WGS sequence"/>
</dbReference>
<comment type="caution">
    <text evidence="1">The sequence shown here is derived from an EMBL/GenBank/DDBJ whole genome shotgun (WGS) entry which is preliminary data.</text>
</comment>
<sequence>MKRRTTILSTASVFFIVLTLFSSCGIGIPFNIESSIDDITSESEDAVSANYNVSSDNSTIENLELIKDGTGPSLMLFYTITDSEGRIDFKTAFDAKYRINHNGINISSDEVLTVDGITLYRFSDDQKNHFQAPYYIATANSRTSPEFTCTITNTKTPSIDNEEAMVDMILSFVSGSYTIYYSPILRRFTGDAFETNPAKIRDNSSFPDYHIGIYQLDMFIHIYAAVNVSEGNFYNTYWTELAYLGHIKLNVDKT</sequence>
<evidence type="ECO:0000313" key="1">
    <source>
        <dbReference type="EMBL" id="RFU94630.1"/>
    </source>
</evidence>
<reference evidence="1 2" key="2">
    <citation type="submission" date="2018-09" db="EMBL/GenBank/DDBJ databases">
        <title>Genome of Sphaerochaeta halotolerans strain 4-11.</title>
        <authorList>
            <person name="Nazina T.N."/>
            <person name="Sokolova D.S."/>
        </authorList>
    </citation>
    <scope>NUCLEOTIDE SEQUENCE [LARGE SCALE GENOMIC DNA]</scope>
    <source>
        <strain evidence="1 2">4-11</strain>
    </source>
</reference>
<dbReference type="PROSITE" id="PS51257">
    <property type="entry name" value="PROKAR_LIPOPROTEIN"/>
    <property type="match status" value="1"/>
</dbReference>
<organism evidence="1 2">
    <name type="scientific">Sphaerochaeta halotolerans</name>
    <dbReference type="NCBI Taxonomy" id="2293840"/>
    <lineage>
        <taxon>Bacteria</taxon>
        <taxon>Pseudomonadati</taxon>
        <taxon>Spirochaetota</taxon>
        <taxon>Spirochaetia</taxon>
        <taxon>Spirochaetales</taxon>
        <taxon>Sphaerochaetaceae</taxon>
        <taxon>Sphaerochaeta</taxon>
    </lineage>
</organism>
<keyword evidence="2" id="KW-1185">Reference proteome</keyword>
<accession>A0A372MHI0</accession>
<evidence type="ECO:0008006" key="3">
    <source>
        <dbReference type="Google" id="ProtNLM"/>
    </source>
</evidence>
<protein>
    <recommendedName>
        <fullName evidence="3">Lipoprotein</fullName>
    </recommendedName>
</protein>
<name>A0A372MHI0_9SPIR</name>
<dbReference type="AlphaFoldDB" id="A0A372MHI0"/>